<evidence type="ECO:0000313" key="13">
    <source>
        <dbReference type="EMBL" id="RLN29854.1"/>
    </source>
</evidence>
<feature type="domain" description="SIAH-type" evidence="12">
    <location>
        <begin position="146"/>
        <end position="212"/>
    </location>
</feature>
<dbReference type="GO" id="GO:0061630">
    <property type="term" value="F:ubiquitin protein ligase activity"/>
    <property type="evidence" value="ECO:0007669"/>
    <property type="project" value="UniProtKB-EC"/>
</dbReference>
<sequence>MAASGDWEHEDEMPVDERLKILAAAAGEPKRKRARPCDVAGGGREAASGSASVEKEEPSSGAAAAARVRPESAAAATAVVAVEDTDALDCGVCFPPLKPPIFQCAVGHVVCSPCHDKLEATAKCYVCGDATGGYQRCCAMERMVESVRVPCPNAAYGCYARPAYYDQQSHREMCPHAPCSYPGNKDNGFVGGNLGPFHRRERLAIHSEDQGRQPRDVQRRPL</sequence>
<evidence type="ECO:0000256" key="6">
    <source>
        <dbReference type="ARBA" id="ARBA00022723"/>
    </source>
</evidence>
<dbReference type="InterPro" id="IPR013083">
    <property type="entry name" value="Znf_RING/FYVE/PHD"/>
</dbReference>
<dbReference type="InterPro" id="IPR013010">
    <property type="entry name" value="Znf_SIAH"/>
</dbReference>
<dbReference type="GO" id="GO:0005737">
    <property type="term" value="C:cytoplasm"/>
    <property type="evidence" value="ECO:0007669"/>
    <property type="project" value="TreeGrafter"/>
</dbReference>
<evidence type="ECO:0000256" key="11">
    <source>
        <dbReference type="SAM" id="MobiDB-lite"/>
    </source>
</evidence>
<evidence type="ECO:0000259" key="12">
    <source>
        <dbReference type="PROSITE" id="PS51081"/>
    </source>
</evidence>
<dbReference type="PANTHER" id="PTHR10315:SF96">
    <property type="entry name" value="SIAH-TYPE DOMAIN-CONTAINING PROTEIN"/>
    <property type="match status" value="1"/>
</dbReference>
<gene>
    <name evidence="13" type="ORF">C2845_PM05G13080</name>
</gene>
<feature type="region of interest" description="Disordered" evidence="11">
    <location>
        <begin position="24"/>
        <end position="66"/>
    </location>
</feature>
<comment type="pathway">
    <text evidence="2">Protein modification; protein ubiquitination.</text>
</comment>
<evidence type="ECO:0000256" key="4">
    <source>
        <dbReference type="ARBA" id="ARBA00012483"/>
    </source>
</evidence>
<dbReference type="Proteomes" id="UP000275267">
    <property type="component" value="Unassembled WGS sequence"/>
</dbReference>
<keyword evidence="8" id="KW-0833">Ubl conjugation pathway</keyword>
<dbReference type="SUPFAM" id="SSF49599">
    <property type="entry name" value="TRAF domain-like"/>
    <property type="match status" value="1"/>
</dbReference>
<dbReference type="InterPro" id="IPR049548">
    <property type="entry name" value="Sina-like_RING"/>
</dbReference>
<reference evidence="14" key="1">
    <citation type="journal article" date="2019" name="Nat. Commun.">
        <title>The genome of broomcorn millet.</title>
        <authorList>
            <person name="Zou C."/>
            <person name="Miki D."/>
            <person name="Li D."/>
            <person name="Tang Q."/>
            <person name="Xiao L."/>
            <person name="Rajput S."/>
            <person name="Deng P."/>
            <person name="Jia W."/>
            <person name="Huang R."/>
            <person name="Zhang M."/>
            <person name="Sun Y."/>
            <person name="Hu J."/>
            <person name="Fu X."/>
            <person name="Schnable P.S."/>
            <person name="Li F."/>
            <person name="Zhang H."/>
            <person name="Feng B."/>
            <person name="Zhu X."/>
            <person name="Liu R."/>
            <person name="Schnable J.C."/>
            <person name="Zhu J.-K."/>
            <person name="Zhang H."/>
        </authorList>
    </citation>
    <scope>NUCLEOTIDE SEQUENCE [LARGE SCALE GENOMIC DNA]</scope>
</reference>
<dbReference type="PANTHER" id="PTHR10315">
    <property type="entry name" value="E3 UBIQUITIN PROTEIN LIGASE SIAH"/>
    <property type="match status" value="1"/>
</dbReference>
<dbReference type="OrthoDB" id="689045at2759"/>
<dbReference type="Pfam" id="PF21362">
    <property type="entry name" value="Sina_RING"/>
    <property type="match status" value="1"/>
</dbReference>
<keyword evidence="14" id="KW-1185">Reference proteome</keyword>
<dbReference type="InterPro" id="IPR052088">
    <property type="entry name" value="E3_ubiquitin-ligase_SINA"/>
</dbReference>
<dbReference type="STRING" id="4540.A0A3L6T372"/>
<dbReference type="CDD" id="cd16571">
    <property type="entry name" value="RING-HC_SIAHs"/>
    <property type="match status" value="1"/>
</dbReference>
<organism evidence="13 14">
    <name type="scientific">Panicum miliaceum</name>
    <name type="common">Proso millet</name>
    <name type="synonym">Broomcorn millet</name>
    <dbReference type="NCBI Taxonomy" id="4540"/>
    <lineage>
        <taxon>Eukaryota</taxon>
        <taxon>Viridiplantae</taxon>
        <taxon>Streptophyta</taxon>
        <taxon>Embryophyta</taxon>
        <taxon>Tracheophyta</taxon>
        <taxon>Spermatophyta</taxon>
        <taxon>Magnoliopsida</taxon>
        <taxon>Liliopsida</taxon>
        <taxon>Poales</taxon>
        <taxon>Poaceae</taxon>
        <taxon>PACMAD clade</taxon>
        <taxon>Panicoideae</taxon>
        <taxon>Panicodae</taxon>
        <taxon>Paniceae</taxon>
        <taxon>Panicinae</taxon>
        <taxon>Panicum</taxon>
        <taxon>Panicum sect. Panicum</taxon>
    </lineage>
</organism>
<comment type="similarity">
    <text evidence="3">Belongs to the SINA (Seven in absentia) family.</text>
</comment>
<keyword evidence="6" id="KW-0479">Metal-binding</keyword>
<keyword evidence="7 10" id="KW-0863">Zinc-finger</keyword>
<name>A0A3L6T372_PANMI</name>
<keyword evidence="5" id="KW-0808">Transferase</keyword>
<evidence type="ECO:0000256" key="3">
    <source>
        <dbReference type="ARBA" id="ARBA00009119"/>
    </source>
</evidence>
<dbReference type="EMBL" id="PQIB02000003">
    <property type="protein sequence ID" value="RLN29854.1"/>
    <property type="molecule type" value="Genomic_DNA"/>
</dbReference>
<keyword evidence="9" id="KW-0862">Zinc</keyword>
<proteinExistence type="inferred from homology"/>
<dbReference type="PROSITE" id="PS51081">
    <property type="entry name" value="ZF_SIAH"/>
    <property type="match status" value="1"/>
</dbReference>
<dbReference type="AlphaFoldDB" id="A0A3L6T372"/>
<protein>
    <recommendedName>
        <fullName evidence="4">RING-type E3 ubiquitin transferase</fullName>
        <ecNumber evidence="4">2.3.2.27</ecNumber>
    </recommendedName>
</protein>
<dbReference type="GO" id="GO:0008270">
    <property type="term" value="F:zinc ion binding"/>
    <property type="evidence" value="ECO:0007669"/>
    <property type="project" value="UniProtKB-KW"/>
</dbReference>
<evidence type="ECO:0000256" key="10">
    <source>
        <dbReference type="PROSITE-ProRule" id="PRU00455"/>
    </source>
</evidence>
<accession>A0A3L6T372</accession>
<evidence type="ECO:0000256" key="2">
    <source>
        <dbReference type="ARBA" id="ARBA00004906"/>
    </source>
</evidence>
<dbReference type="EC" id="2.3.2.27" evidence="4"/>
<evidence type="ECO:0000256" key="8">
    <source>
        <dbReference type="ARBA" id="ARBA00022786"/>
    </source>
</evidence>
<evidence type="ECO:0000256" key="7">
    <source>
        <dbReference type="ARBA" id="ARBA00022771"/>
    </source>
</evidence>
<evidence type="ECO:0000313" key="14">
    <source>
        <dbReference type="Proteomes" id="UP000275267"/>
    </source>
</evidence>
<comment type="catalytic activity">
    <reaction evidence="1">
        <text>S-ubiquitinyl-[E2 ubiquitin-conjugating enzyme]-L-cysteine + [acceptor protein]-L-lysine = [E2 ubiquitin-conjugating enzyme]-L-cysteine + N(6)-ubiquitinyl-[acceptor protein]-L-lysine.</text>
        <dbReference type="EC" id="2.3.2.27"/>
    </reaction>
</comment>
<evidence type="ECO:0000256" key="5">
    <source>
        <dbReference type="ARBA" id="ARBA00022679"/>
    </source>
</evidence>
<evidence type="ECO:0000256" key="9">
    <source>
        <dbReference type="ARBA" id="ARBA00022833"/>
    </source>
</evidence>
<evidence type="ECO:0000256" key="1">
    <source>
        <dbReference type="ARBA" id="ARBA00000900"/>
    </source>
</evidence>
<dbReference type="Gene3D" id="3.30.40.10">
    <property type="entry name" value="Zinc/RING finger domain, C3HC4 (zinc finger)"/>
    <property type="match status" value="1"/>
</dbReference>
<comment type="caution">
    <text evidence="13">The sequence shown here is derived from an EMBL/GenBank/DDBJ whole genome shotgun (WGS) entry which is preliminary data.</text>
</comment>